<evidence type="ECO:0000256" key="4">
    <source>
        <dbReference type="ARBA" id="ARBA00023163"/>
    </source>
</evidence>
<feature type="modified residue" description="4-aspartylphosphate" evidence="5">
    <location>
        <position position="4"/>
    </location>
</feature>
<evidence type="ECO:0000313" key="10">
    <source>
        <dbReference type="Proteomes" id="UP001501676"/>
    </source>
</evidence>
<comment type="caution">
    <text evidence="9">The sequence shown here is derived from an EMBL/GenBank/DDBJ whole genome shotgun (WGS) entry which is preliminary data.</text>
</comment>
<dbReference type="PANTHER" id="PTHR48111:SF4">
    <property type="entry name" value="DNA-BINDING DUAL TRANSCRIPTIONAL REGULATOR OMPR"/>
    <property type="match status" value="1"/>
</dbReference>
<dbReference type="Gene3D" id="1.10.10.10">
    <property type="entry name" value="Winged helix-like DNA-binding domain superfamily/Winged helix DNA-binding domain"/>
    <property type="match status" value="1"/>
</dbReference>
<protein>
    <submittedName>
        <fullName evidence="9">Response regulator transcription factor</fullName>
    </submittedName>
</protein>
<evidence type="ECO:0000256" key="1">
    <source>
        <dbReference type="ARBA" id="ARBA00022553"/>
    </source>
</evidence>
<keyword evidence="10" id="KW-1185">Reference proteome</keyword>
<dbReference type="Pfam" id="PF00486">
    <property type="entry name" value="Trans_reg_C"/>
    <property type="match status" value="1"/>
</dbReference>
<feature type="domain" description="Response regulatory" evidence="7">
    <location>
        <begin position="1"/>
        <end position="68"/>
    </location>
</feature>
<evidence type="ECO:0000259" key="8">
    <source>
        <dbReference type="PROSITE" id="PS51755"/>
    </source>
</evidence>
<dbReference type="PANTHER" id="PTHR48111">
    <property type="entry name" value="REGULATOR OF RPOS"/>
    <property type="match status" value="1"/>
</dbReference>
<dbReference type="PROSITE" id="PS51755">
    <property type="entry name" value="OMPR_PHOB"/>
    <property type="match status" value="1"/>
</dbReference>
<sequence length="181" mass="20029">MVLDLMLPGMSGLEVCRRLRASSDVPVVMLTALGEEADRVVGFEIGADDYVTKPFSPRELALRVQSVLRRAPHRPAAETPVLLVDGDLQVDPAARSAFLAGRPLALTVREFDLLAHFLRHPGRVFGRADLLQQVWGWSVGDQSTVTVHVRRLREKVEEDPAHPSRIVTAWGVGYRYERAGG</sequence>
<keyword evidence="3 6" id="KW-0238">DNA-binding</keyword>
<dbReference type="Gene3D" id="6.10.250.690">
    <property type="match status" value="1"/>
</dbReference>
<dbReference type="InterPro" id="IPR016032">
    <property type="entry name" value="Sig_transdc_resp-reg_C-effctor"/>
</dbReference>
<evidence type="ECO:0000259" key="7">
    <source>
        <dbReference type="PROSITE" id="PS50110"/>
    </source>
</evidence>
<keyword evidence="2" id="KW-0805">Transcription regulation</keyword>
<dbReference type="CDD" id="cd00383">
    <property type="entry name" value="trans_reg_C"/>
    <property type="match status" value="1"/>
</dbReference>
<proteinExistence type="predicted"/>
<dbReference type="InterPro" id="IPR039420">
    <property type="entry name" value="WalR-like"/>
</dbReference>
<dbReference type="EMBL" id="BAAAYN010000047">
    <property type="protein sequence ID" value="GAA3395134.1"/>
    <property type="molecule type" value="Genomic_DNA"/>
</dbReference>
<evidence type="ECO:0000313" key="9">
    <source>
        <dbReference type="EMBL" id="GAA3395134.1"/>
    </source>
</evidence>
<keyword evidence="1 5" id="KW-0597">Phosphoprotein</keyword>
<dbReference type="SMART" id="SM00862">
    <property type="entry name" value="Trans_reg_C"/>
    <property type="match status" value="1"/>
</dbReference>
<dbReference type="InterPro" id="IPR001789">
    <property type="entry name" value="Sig_transdc_resp-reg_receiver"/>
</dbReference>
<evidence type="ECO:0000256" key="5">
    <source>
        <dbReference type="PROSITE-ProRule" id="PRU00169"/>
    </source>
</evidence>
<dbReference type="InterPro" id="IPR036388">
    <property type="entry name" value="WH-like_DNA-bd_sf"/>
</dbReference>
<dbReference type="Proteomes" id="UP001501676">
    <property type="component" value="Unassembled WGS sequence"/>
</dbReference>
<keyword evidence="4" id="KW-0804">Transcription</keyword>
<dbReference type="SUPFAM" id="SSF46894">
    <property type="entry name" value="C-terminal effector domain of the bipartite response regulators"/>
    <property type="match status" value="1"/>
</dbReference>
<organism evidence="9 10">
    <name type="scientific">Cryptosporangium minutisporangium</name>
    <dbReference type="NCBI Taxonomy" id="113569"/>
    <lineage>
        <taxon>Bacteria</taxon>
        <taxon>Bacillati</taxon>
        <taxon>Actinomycetota</taxon>
        <taxon>Actinomycetes</taxon>
        <taxon>Cryptosporangiales</taxon>
        <taxon>Cryptosporangiaceae</taxon>
        <taxon>Cryptosporangium</taxon>
    </lineage>
</organism>
<evidence type="ECO:0000256" key="6">
    <source>
        <dbReference type="PROSITE-ProRule" id="PRU01091"/>
    </source>
</evidence>
<dbReference type="SUPFAM" id="SSF52172">
    <property type="entry name" value="CheY-like"/>
    <property type="match status" value="1"/>
</dbReference>
<name>A0ABP6T7F9_9ACTN</name>
<dbReference type="InterPro" id="IPR001867">
    <property type="entry name" value="OmpR/PhoB-type_DNA-bd"/>
</dbReference>
<reference evidence="10" key="1">
    <citation type="journal article" date="2019" name="Int. J. Syst. Evol. Microbiol.">
        <title>The Global Catalogue of Microorganisms (GCM) 10K type strain sequencing project: providing services to taxonomists for standard genome sequencing and annotation.</title>
        <authorList>
            <consortium name="The Broad Institute Genomics Platform"/>
            <consortium name="The Broad Institute Genome Sequencing Center for Infectious Disease"/>
            <person name="Wu L."/>
            <person name="Ma J."/>
        </authorList>
    </citation>
    <scope>NUCLEOTIDE SEQUENCE [LARGE SCALE GENOMIC DNA]</scope>
    <source>
        <strain evidence="10">JCM 9458</strain>
    </source>
</reference>
<feature type="DNA-binding region" description="OmpR/PhoB-type" evidence="6">
    <location>
        <begin position="79"/>
        <end position="178"/>
    </location>
</feature>
<feature type="domain" description="OmpR/PhoB-type" evidence="8">
    <location>
        <begin position="79"/>
        <end position="178"/>
    </location>
</feature>
<dbReference type="Pfam" id="PF00072">
    <property type="entry name" value="Response_reg"/>
    <property type="match status" value="1"/>
</dbReference>
<gene>
    <name evidence="9" type="ORF">GCM10020369_67120</name>
</gene>
<dbReference type="PROSITE" id="PS50110">
    <property type="entry name" value="RESPONSE_REGULATORY"/>
    <property type="match status" value="1"/>
</dbReference>
<evidence type="ECO:0000256" key="3">
    <source>
        <dbReference type="ARBA" id="ARBA00023125"/>
    </source>
</evidence>
<dbReference type="Gene3D" id="3.40.50.2300">
    <property type="match status" value="1"/>
</dbReference>
<accession>A0ABP6T7F9</accession>
<evidence type="ECO:0000256" key="2">
    <source>
        <dbReference type="ARBA" id="ARBA00023015"/>
    </source>
</evidence>
<dbReference type="InterPro" id="IPR011006">
    <property type="entry name" value="CheY-like_superfamily"/>
</dbReference>